<evidence type="ECO:0000313" key="1">
    <source>
        <dbReference type="EMBL" id="KNC86911.1"/>
    </source>
</evidence>
<dbReference type="Proteomes" id="UP000054560">
    <property type="component" value="Unassembled WGS sequence"/>
</dbReference>
<dbReference type="EMBL" id="KQ241630">
    <property type="protein sequence ID" value="KNC86911.1"/>
    <property type="molecule type" value="Genomic_DNA"/>
</dbReference>
<proteinExistence type="predicted"/>
<gene>
    <name evidence="1" type="ORF">SARC_00956</name>
</gene>
<accession>A0A0L0GDF0</accession>
<sequence length="178" mass="19470">MHTSLLATDGTLHTQKAQGLVGYWNFDEADASIAIDLSGHGNHLHSAGCAVCDNTTLATQYYQGWAITPRSDYVCLPIALNSASDAYMGYEVHGGAHCYYSNSTYLTDDFPVPPTAEAISSQDIQQLYLTDPTTLQSAANSRRSTHPTRSLYRRQSALTAAEYEAMWTKLRRDQVGAA</sequence>
<dbReference type="GeneID" id="25901460"/>
<protein>
    <submittedName>
        <fullName evidence="1">Uncharacterized protein</fullName>
    </submittedName>
</protein>
<organism evidence="1 2">
    <name type="scientific">Sphaeroforma arctica JP610</name>
    <dbReference type="NCBI Taxonomy" id="667725"/>
    <lineage>
        <taxon>Eukaryota</taxon>
        <taxon>Ichthyosporea</taxon>
        <taxon>Ichthyophonida</taxon>
        <taxon>Sphaeroforma</taxon>
    </lineage>
</organism>
<dbReference type="RefSeq" id="XP_014160813.1">
    <property type="nucleotide sequence ID" value="XM_014305338.1"/>
</dbReference>
<keyword evidence="2" id="KW-1185">Reference proteome</keyword>
<name>A0A0L0GDF0_9EUKA</name>
<reference evidence="1 2" key="1">
    <citation type="submission" date="2011-02" db="EMBL/GenBank/DDBJ databases">
        <title>The Genome Sequence of Sphaeroforma arctica JP610.</title>
        <authorList>
            <consortium name="The Broad Institute Genome Sequencing Platform"/>
            <person name="Russ C."/>
            <person name="Cuomo C."/>
            <person name="Young S.K."/>
            <person name="Zeng Q."/>
            <person name="Gargeya S."/>
            <person name="Alvarado L."/>
            <person name="Berlin A."/>
            <person name="Chapman S.B."/>
            <person name="Chen Z."/>
            <person name="Freedman E."/>
            <person name="Gellesch M."/>
            <person name="Goldberg J."/>
            <person name="Griggs A."/>
            <person name="Gujja S."/>
            <person name="Heilman E."/>
            <person name="Heiman D."/>
            <person name="Howarth C."/>
            <person name="Mehta T."/>
            <person name="Neiman D."/>
            <person name="Pearson M."/>
            <person name="Roberts A."/>
            <person name="Saif S."/>
            <person name="Shea T."/>
            <person name="Shenoy N."/>
            <person name="Sisk P."/>
            <person name="Stolte C."/>
            <person name="Sykes S."/>
            <person name="White J."/>
            <person name="Yandava C."/>
            <person name="Burger G."/>
            <person name="Gray M.W."/>
            <person name="Holland P.W.H."/>
            <person name="King N."/>
            <person name="Lang F.B.F."/>
            <person name="Roger A.J."/>
            <person name="Ruiz-Trillo I."/>
            <person name="Haas B."/>
            <person name="Nusbaum C."/>
            <person name="Birren B."/>
        </authorList>
    </citation>
    <scope>NUCLEOTIDE SEQUENCE [LARGE SCALE GENOMIC DNA]</scope>
    <source>
        <strain evidence="1 2">JP610</strain>
    </source>
</reference>
<dbReference type="AlphaFoldDB" id="A0A0L0GDF0"/>
<evidence type="ECO:0000313" key="2">
    <source>
        <dbReference type="Proteomes" id="UP000054560"/>
    </source>
</evidence>